<dbReference type="GeneID" id="94295978"/>
<evidence type="ECO:0000313" key="2">
    <source>
        <dbReference type="EMBL" id="KAH0576391.1"/>
    </source>
</evidence>
<sequence>MEEALLARISAQNEALEAQVAAQALQLTALQHGRKGQAAAGVFRQNALLQAQNRELQDKVLAREAESHALRQQLHALQRGGAAVE</sequence>
<organism evidence="2 3">
    <name type="scientific">Spironucleus salmonicida</name>
    <dbReference type="NCBI Taxonomy" id="348837"/>
    <lineage>
        <taxon>Eukaryota</taxon>
        <taxon>Metamonada</taxon>
        <taxon>Diplomonadida</taxon>
        <taxon>Hexamitidae</taxon>
        <taxon>Hexamitinae</taxon>
        <taxon>Spironucleus</taxon>
    </lineage>
</organism>
<reference evidence="2 3" key="1">
    <citation type="journal article" date="2014" name="PLoS Genet.">
        <title>The Genome of Spironucleus salmonicida Highlights a Fish Pathogen Adapted to Fluctuating Environments.</title>
        <authorList>
            <person name="Xu F."/>
            <person name="Jerlstrom-Hultqvist J."/>
            <person name="Einarsson E."/>
            <person name="Astvaldsson A."/>
            <person name="Svard S.G."/>
            <person name="Andersson J.O."/>
        </authorList>
    </citation>
    <scope>NUCLEOTIDE SEQUENCE [LARGE SCALE GENOMIC DNA]</scope>
    <source>
        <strain evidence="2 3">ATCC 50377</strain>
    </source>
</reference>
<dbReference type="EMBL" id="AUWU02000002">
    <property type="protein sequence ID" value="KAH0576391.1"/>
    <property type="molecule type" value="Genomic_DNA"/>
</dbReference>
<accession>A0A9P8LXY9</accession>
<proteinExistence type="predicted"/>
<protein>
    <submittedName>
        <fullName evidence="2">Uncharacterized protein</fullName>
    </submittedName>
</protein>
<name>A0A9P8LXY9_9EUKA</name>
<dbReference type="Proteomes" id="UP000018208">
    <property type="component" value="Unassembled WGS sequence"/>
</dbReference>
<keyword evidence="3" id="KW-1185">Reference proteome</keyword>
<comment type="caution">
    <text evidence="2">The sequence shown here is derived from an EMBL/GenBank/DDBJ whole genome shotgun (WGS) entry which is preliminary data.</text>
</comment>
<feature type="coiled-coil region" evidence="1">
    <location>
        <begin position="6"/>
        <end position="66"/>
    </location>
</feature>
<keyword evidence="1" id="KW-0175">Coiled coil</keyword>
<gene>
    <name evidence="2" type="ORF">SS50377_21955</name>
</gene>
<dbReference type="KEGG" id="ssao:94295978"/>
<dbReference type="AlphaFoldDB" id="A0A9P8LXY9"/>
<evidence type="ECO:0000313" key="3">
    <source>
        <dbReference type="Proteomes" id="UP000018208"/>
    </source>
</evidence>
<dbReference type="RefSeq" id="XP_067767164.1">
    <property type="nucleotide sequence ID" value="XM_067905847.1"/>
</dbReference>
<evidence type="ECO:0000256" key="1">
    <source>
        <dbReference type="SAM" id="Coils"/>
    </source>
</evidence>